<name>A0A821JS42_9BILA</name>
<evidence type="ECO:0000313" key="2">
    <source>
        <dbReference type="Proteomes" id="UP000663866"/>
    </source>
</evidence>
<comment type="caution">
    <text evidence="1">The sequence shown here is derived from an EMBL/GenBank/DDBJ whole genome shotgun (WGS) entry which is preliminary data.</text>
</comment>
<dbReference type="Gene3D" id="3.30.465.10">
    <property type="match status" value="1"/>
</dbReference>
<dbReference type="AlphaFoldDB" id="A0A821JS42"/>
<keyword evidence="2" id="KW-1185">Reference proteome</keyword>
<accession>A0A821JS42</accession>
<feature type="non-terminal residue" evidence="1">
    <location>
        <position position="34"/>
    </location>
</feature>
<proteinExistence type="predicted"/>
<evidence type="ECO:0000313" key="1">
    <source>
        <dbReference type="EMBL" id="CAF4721701.1"/>
    </source>
</evidence>
<protein>
    <submittedName>
        <fullName evidence="1">Uncharacterized protein</fullName>
    </submittedName>
</protein>
<dbReference type="InterPro" id="IPR016169">
    <property type="entry name" value="FAD-bd_PCMH_sub2"/>
</dbReference>
<dbReference type="EMBL" id="CAJOBG010105949">
    <property type="protein sequence ID" value="CAF4721701.1"/>
    <property type="molecule type" value="Genomic_DNA"/>
</dbReference>
<organism evidence="1 2">
    <name type="scientific">Rotaria magnacalcarata</name>
    <dbReference type="NCBI Taxonomy" id="392030"/>
    <lineage>
        <taxon>Eukaryota</taxon>
        <taxon>Metazoa</taxon>
        <taxon>Spiralia</taxon>
        <taxon>Gnathifera</taxon>
        <taxon>Rotifera</taxon>
        <taxon>Eurotatoria</taxon>
        <taxon>Bdelloidea</taxon>
        <taxon>Philodinida</taxon>
        <taxon>Philodinidae</taxon>
        <taxon>Rotaria</taxon>
    </lineage>
</organism>
<sequence>MRENVMNLEVVLADGTIIKTAGLKGRSRKTSAGY</sequence>
<dbReference type="Proteomes" id="UP000663866">
    <property type="component" value="Unassembled WGS sequence"/>
</dbReference>
<gene>
    <name evidence="1" type="ORF">OVN521_LOCUS49103</name>
</gene>
<reference evidence="1" key="1">
    <citation type="submission" date="2021-02" db="EMBL/GenBank/DDBJ databases">
        <authorList>
            <person name="Nowell W R."/>
        </authorList>
    </citation>
    <scope>NUCLEOTIDE SEQUENCE</scope>
</reference>